<organism evidence="1">
    <name type="scientific">Pandoravirus quercus</name>
    <dbReference type="NCBI Taxonomy" id="2107709"/>
    <lineage>
        <taxon>Viruses</taxon>
        <taxon>Pandoravirus</taxon>
    </lineage>
</organism>
<evidence type="ECO:0000313" key="1">
    <source>
        <dbReference type="EMBL" id="AVK74755.1"/>
    </source>
</evidence>
<gene>
    <name evidence="1" type="ORF">pqer_cds_333</name>
</gene>
<protein>
    <submittedName>
        <fullName evidence="1">Uncharacterized protein</fullName>
    </submittedName>
</protein>
<proteinExistence type="predicted"/>
<dbReference type="RefSeq" id="YP_009483024.1">
    <property type="nucleotide sequence ID" value="NC_037667.1"/>
</dbReference>
<dbReference type="EMBL" id="MG011689">
    <property type="protein sequence ID" value="AVK74755.1"/>
    <property type="molecule type" value="Genomic_DNA"/>
</dbReference>
<reference evidence="1" key="1">
    <citation type="journal article" date="2018" name="Nat. Commun.">
        <title>Diversity and evolution of the emerging Pandoraviridae family.</title>
        <authorList>
            <person name="Legendre M."/>
            <person name="Fabre E."/>
            <person name="Poirot O."/>
            <person name="Jeudy S."/>
            <person name="Lartigue A."/>
            <person name="Alempic J.M."/>
            <person name="Beucher L."/>
            <person name="Philippe N."/>
            <person name="Bertaux L."/>
            <person name="Christo-Foroux E."/>
            <person name="Labadie K."/>
            <person name="Coute Y."/>
            <person name="Abergel C."/>
            <person name="Claverie J.M."/>
        </authorList>
    </citation>
    <scope>NUCLEOTIDE SEQUENCE [LARGE SCALE GENOMIC DNA]</scope>
    <source>
        <strain evidence="1">Quercus</strain>
    </source>
</reference>
<name>A0A2U7U8P1_9VIRU</name>
<accession>A0A2U7U8P1</accession>
<dbReference type="Proteomes" id="UP000248852">
    <property type="component" value="Segment"/>
</dbReference>
<dbReference type="GeneID" id="36843896"/>
<dbReference type="KEGG" id="vg:36843896"/>
<sequence>MDAGGGTPRLLHFVRVSADEAQFSDRPPDTTHTCLGEVSVGGRASVAPAPAVDRVVLWSPPGHFIGSHDKSYGAADTASSSGRATTGATHGSARHRPLFKSAIQKCTRRQMPDAAARFARALADAGGVNDLLRRAVVILVEDAIVSPRLPLLVWFMAAAAKGFALDDADLDLIADCMGQAAALTVRDCVPPVEPDPQHGACLGASGNHPIVDALLLRVCYGGTPGDMRMLARAASLWQARLTGPTPALWTESLVQLFSMDMAKVTHNGPCSDDGDGAVCATAHGDGKGAKTKDAHEGASLVASVPVEAADFHCFPRMCAEVAAAVLGRFTPEAIREAVWHHRSSLNFKRPWTDPRDPLAPPSPQGLVGVPDDRVDMTAVLRTARCWTAIAGHVDLIARRNIERVASTIVTIPTEAPTAVRTGQKRSRATAQIDKRPLDRAQPKTTRQCLIRSFLAAPPTPRPL</sequence>